<gene>
    <name evidence="2" type="ORF">dsat_1426</name>
</gene>
<protein>
    <submittedName>
        <fullName evidence="2">Uncharacterized protein</fullName>
    </submittedName>
</protein>
<comment type="caution">
    <text evidence="2">The sequence shown here is derived from an EMBL/GenBank/DDBJ whole genome shotgun (WGS) entry which is preliminary data.</text>
</comment>
<keyword evidence="1" id="KW-0812">Transmembrane</keyword>
<proteinExistence type="predicted"/>
<feature type="transmembrane region" description="Helical" evidence="1">
    <location>
        <begin position="98"/>
        <end position="125"/>
    </location>
</feature>
<dbReference type="AlphaFoldDB" id="S7U9V5"/>
<feature type="transmembrane region" description="Helical" evidence="1">
    <location>
        <begin position="137"/>
        <end position="158"/>
    </location>
</feature>
<keyword evidence="1" id="KW-1133">Transmembrane helix</keyword>
<dbReference type="Proteomes" id="UP000014975">
    <property type="component" value="Unassembled WGS sequence"/>
</dbReference>
<dbReference type="PATRIC" id="fig|1121439.3.peg.2812"/>
<dbReference type="OrthoDB" id="5470835at2"/>
<dbReference type="RefSeq" id="WP_020888122.1">
    <property type="nucleotide sequence ID" value="NZ_ATHI01000031.1"/>
</dbReference>
<dbReference type="eggNOG" id="COG3715">
    <property type="taxonomic scope" value="Bacteria"/>
</dbReference>
<keyword evidence="3" id="KW-1185">Reference proteome</keyword>
<evidence type="ECO:0000313" key="3">
    <source>
        <dbReference type="Proteomes" id="UP000014975"/>
    </source>
</evidence>
<accession>S7U9V5</accession>
<reference evidence="2 3" key="1">
    <citation type="journal article" date="2013" name="Genome Announc.">
        <title>Draft genome sequences for three mercury-methylating, sulfate-reducing bacteria.</title>
        <authorList>
            <person name="Brown S.D."/>
            <person name="Hurt R.A.Jr."/>
            <person name="Gilmour C.C."/>
            <person name="Elias D.A."/>
        </authorList>
    </citation>
    <scope>NUCLEOTIDE SEQUENCE [LARGE SCALE GENOMIC DNA]</scope>
    <source>
        <strain evidence="2 3">DSM 16529</strain>
    </source>
</reference>
<evidence type="ECO:0000256" key="1">
    <source>
        <dbReference type="SAM" id="Phobius"/>
    </source>
</evidence>
<name>S7U9V5_9BACT</name>
<dbReference type="STRING" id="1121439.dsat_1426"/>
<dbReference type="EMBL" id="ATHI01000031">
    <property type="protein sequence ID" value="EPR30704.1"/>
    <property type="molecule type" value="Genomic_DNA"/>
</dbReference>
<keyword evidence="1" id="KW-0472">Membrane</keyword>
<sequence>MTAVGLAVFFELLWLDLFPAGTYIPPHLPAATCAAFGIVAAFDLSSPEAVAPVLLLCMPLGPLGAKLESRLRALNDRHFDSLARASNSISARFVPVRVLWRSLAVTLSIMLAAFCVALGILFAVIPDVLLLWNGLSLGRGIGWPLLWLAGSVGGILALRWKRAYGLLAAAAVLLALNGAFVSVAL</sequence>
<organism evidence="2 3">
    <name type="scientific">Alkalidesulfovibrio alkalitolerans DSM 16529</name>
    <dbReference type="NCBI Taxonomy" id="1121439"/>
    <lineage>
        <taxon>Bacteria</taxon>
        <taxon>Pseudomonadati</taxon>
        <taxon>Thermodesulfobacteriota</taxon>
        <taxon>Desulfovibrionia</taxon>
        <taxon>Desulfovibrionales</taxon>
        <taxon>Desulfovibrionaceae</taxon>
        <taxon>Alkalidesulfovibrio</taxon>
    </lineage>
</organism>
<evidence type="ECO:0000313" key="2">
    <source>
        <dbReference type="EMBL" id="EPR30704.1"/>
    </source>
</evidence>
<feature type="transmembrane region" description="Helical" evidence="1">
    <location>
        <begin position="165"/>
        <end position="184"/>
    </location>
</feature>